<dbReference type="PROSITE" id="PS50240">
    <property type="entry name" value="TRYPSIN_DOM"/>
    <property type="match status" value="1"/>
</dbReference>
<dbReference type="Pfam" id="PF00089">
    <property type="entry name" value="Trypsin"/>
    <property type="match status" value="2"/>
</dbReference>
<dbReference type="GO" id="GO:0004252">
    <property type="term" value="F:serine-type endopeptidase activity"/>
    <property type="evidence" value="ECO:0007669"/>
    <property type="project" value="InterPro"/>
</dbReference>
<dbReference type="PROSITE" id="PS00135">
    <property type="entry name" value="TRYPSIN_SER"/>
    <property type="match status" value="1"/>
</dbReference>
<reference evidence="6" key="1">
    <citation type="submission" date="2025-08" db="UniProtKB">
        <authorList>
            <consortium name="RefSeq"/>
        </authorList>
    </citation>
    <scope>IDENTIFICATION</scope>
    <source>
        <tissue evidence="6">Total insect</tissue>
    </source>
</reference>
<evidence type="ECO:0000256" key="3">
    <source>
        <dbReference type="SAM" id="MobiDB-lite"/>
    </source>
</evidence>
<dbReference type="SUPFAM" id="SSF50494">
    <property type="entry name" value="Trypsin-like serine proteases"/>
    <property type="match status" value="1"/>
</dbReference>
<dbReference type="InterPro" id="IPR051333">
    <property type="entry name" value="CLIP_Serine_Protease"/>
</dbReference>
<feature type="region of interest" description="Disordered" evidence="3">
    <location>
        <begin position="75"/>
        <end position="95"/>
    </location>
</feature>
<dbReference type="OrthoDB" id="6339452at2759"/>
<evidence type="ECO:0000313" key="5">
    <source>
        <dbReference type="Proteomes" id="UP000515158"/>
    </source>
</evidence>
<dbReference type="GeneID" id="117638950"/>
<gene>
    <name evidence="6" type="primary">LOC117638950</name>
</gene>
<dbReference type="FunFam" id="2.40.10.10:FF:000068">
    <property type="entry name" value="transmembrane protease serine 2"/>
    <property type="match status" value="1"/>
</dbReference>
<protein>
    <submittedName>
        <fullName evidence="6">Serine protease persephone-like</fullName>
    </submittedName>
</protein>
<keyword evidence="2" id="KW-0720">Serine protease</keyword>
<dbReference type="InterPro" id="IPR043504">
    <property type="entry name" value="Peptidase_S1_PA_chymotrypsin"/>
</dbReference>
<organism evidence="6">
    <name type="scientific">Thrips palmi</name>
    <name type="common">Melon thrips</name>
    <dbReference type="NCBI Taxonomy" id="161013"/>
    <lineage>
        <taxon>Eukaryota</taxon>
        <taxon>Metazoa</taxon>
        <taxon>Ecdysozoa</taxon>
        <taxon>Arthropoda</taxon>
        <taxon>Hexapoda</taxon>
        <taxon>Insecta</taxon>
        <taxon>Pterygota</taxon>
        <taxon>Neoptera</taxon>
        <taxon>Paraneoptera</taxon>
        <taxon>Thysanoptera</taxon>
        <taxon>Terebrantia</taxon>
        <taxon>Thripoidea</taxon>
        <taxon>Thripidae</taxon>
        <taxon>Thrips</taxon>
    </lineage>
</organism>
<feature type="domain" description="Peptidase S1" evidence="4">
    <location>
        <begin position="126"/>
        <end position="397"/>
    </location>
</feature>
<proteinExistence type="predicted"/>
<dbReference type="InterPro" id="IPR009003">
    <property type="entry name" value="Peptidase_S1_PA"/>
</dbReference>
<evidence type="ECO:0000259" key="4">
    <source>
        <dbReference type="PROSITE" id="PS50240"/>
    </source>
</evidence>
<dbReference type="InterPro" id="IPR033116">
    <property type="entry name" value="TRYPSIN_SER"/>
</dbReference>
<dbReference type="InParanoid" id="A0A6P8XT61"/>
<keyword evidence="2" id="KW-0645">Protease</keyword>
<dbReference type="KEGG" id="tpal:117638950"/>
<dbReference type="CDD" id="cd00190">
    <property type="entry name" value="Tryp_SPc"/>
    <property type="match status" value="1"/>
</dbReference>
<accession>A0A6P8XT61</accession>
<dbReference type="FunCoup" id="A0A6P8XT61">
    <property type="interactions" value="15"/>
</dbReference>
<evidence type="ECO:0000256" key="2">
    <source>
        <dbReference type="RuleBase" id="RU363034"/>
    </source>
</evidence>
<dbReference type="InterPro" id="IPR018114">
    <property type="entry name" value="TRYPSIN_HIS"/>
</dbReference>
<dbReference type="SMART" id="SM00020">
    <property type="entry name" value="Tryp_SPc"/>
    <property type="match status" value="1"/>
</dbReference>
<dbReference type="InterPro" id="IPR001314">
    <property type="entry name" value="Peptidase_S1A"/>
</dbReference>
<dbReference type="PROSITE" id="PS00134">
    <property type="entry name" value="TRYPSIN_HIS"/>
    <property type="match status" value="1"/>
</dbReference>
<dbReference type="Proteomes" id="UP000515158">
    <property type="component" value="Unplaced"/>
</dbReference>
<feature type="compositionally biased region" description="Pro residues" evidence="3">
    <location>
        <begin position="80"/>
        <end position="90"/>
    </location>
</feature>
<keyword evidence="2" id="KW-0378">Hydrolase</keyword>
<evidence type="ECO:0000256" key="1">
    <source>
        <dbReference type="ARBA" id="ARBA00023157"/>
    </source>
</evidence>
<dbReference type="PANTHER" id="PTHR24260:SF147">
    <property type="entry name" value="EG:BACR7A4.3 PROTEIN-RELATED"/>
    <property type="match status" value="1"/>
</dbReference>
<name>A0A6P8XT61_THRPL</name>
<dbReference type="PRINTS" id="PR00722">
    <property type="entry name" value="CHYMOTRYPSIN"/>
</dbReference>
<evidence type="ECO:0000313" key="6">
    <source>
        <dbReference type="RefSeq" id="XP_034230083.1"/>
    </source>
</evidence>
<keyword evidence="1" id="KW-1015">Disulfide bond</keyword>
<dbReference type="Gene3D" id="2.40.10.10">
    <property type="entry name" value="Trypsin-like serine proteases"/>
    <property type="match status" value="2"/>
</dbReference>
<sequence length="400" mass="42878">MAAKSPGICKLQANCRPPAGVGSQDPALTKQVCSFSGGQPVVCCPTSAESIVFPSSFLTASLANRPRPPPLDAITAPLVPTKPRPPPPADGTPGSMARRKCVEYERYIPSIRYGPDKDCVPNHTYPIGGNPALPKEFPHMALLGYGSRSSISYGCGGSLISTVWILTAAHCVYSGEVPVSWALLGDLVRDREDDEAFKQLIPVAERVSHPGFKPPQAYNDIALLRLQWSPNMTTAHVRPTCLHVDRELQKEKLYLTGWGHTEYGEHTVGAADLGCPGRCFQSLVCSCTGGEPANALMEVALYRTKYEECRKYYGSNSQSFMPNGVDDDTQLCAGAGQLLKDACHGDSGGPLQTPVIKATCMHLLAGVVSLGQGCGLGAAGIYTRVSFYVPWIESIVWPDP</sequence>
<dbReference type="InterPro" id="IPR001254">
    <property type="entry name" value="Trypsin_dom"/>
</dbReference>
<dbReference type="GO" id="GO:0006508">
    <property type="term" value="P:proteolysis"/>
    <property type="evidence" value="ECO:0007669"/>
    <property type="project" value="UniProtKB-KW"/>
</dbReference>
<dbReference type="RefSeq" id="XP_034230083.1">
    <property type="nucleotide sequence ID" value="XM_034374192.1"/>
</dbReference>
<keyword evidence="5" id="KW-1185">Reference proteome</keyword>
<dbReference type="PANTHER" id="PTHR24260">
    <property type="match status" value="1"/>
</dbReference>
<dbReference type="AlphaFoldDB" id="A0A6P8XT61"/>